<dbReference type="InterPro" id="IPR036412">
    <property type="entry name" value="HAD-like_sf"/>
</dbReference>
<sequence length="224" mass="25554">MLPKNIWQEIETVFFDAEGTLFHITPSVGQIYAEICQEFGLKVNPHELNKTFLKTYLKHRGSFEASPESCFEGWRKVFLETISHFGELKDPETAYLKGYEIFARPEYFRLSPDTEETLSAIKASGRRLAIISNWDERLIRLISAFGLSHFFEDVIVSCEVGLMKPDPQIFELACQKLNTPPEKALMIGDNLNDDVLGAREAGLWALRYPGGSLKKLFPQEIFIS</sequence>
<accession>A0A177E815</accession>
<keyword evidence="2" id="KW-1185">Reference proteome</keyword>
<dbReference type="NCBIfam" id="TIGR02252">
    <property type="entry name" value="DREG-2"/>
    <property type="match status" value="1"/>
</dbReference>
<reference evidence="1 2" key="1">
    <citation type="submission" date="2016-02" db="EMBL/GenBank/DDBJ databases">
        <title>Draft genome sequence of Thermodesulfatator sp. S606.</title>
        <authorList>
            <person name="Lai Q."/>
            <person name="Cao J."/>
            <person name="Dupont S."/>
            <person name="Shao Z."/>
            <person name="Jebbar M."/>
            <person name="Alain K."/>
        </authorList>
    </citation>
    <scope>NUCLEOTIDE SEQUENCE [LARGE SCALE GENOMIC DNA]</scope>
    <source>
        <strain evidence="1 2">S606</strain>
    </source>
</reference>
<comment type="caution">
    <text evidence="1">The sequence shown here is derived from an EMBL/GenBank/DDBJ whole genome shotgun (WGS) entry which is preliminary data.</text>
</comment>
<dbReference type="Proteomes" id="UP000076964">
    <property type="component" value="Unassembled WGS sequence"/>
</dbReference>
<dbReference type="SFLD" id="SFLDS00003">
    <property type="entry name" value="Haloacid_Dehalogenase"/>
    <property type="match status" value="1"/>
</dbReference>
<dbReference type="PANTHER" id="PTHR46649">
    <property type="match status" value="1"/>
</dbReference>
<dbReference type="Gene3D" id="1.10.150.720">
    <property type="entry name" value="Haloacid dehalogenase-like hydrolase"/>
    <property type="match status" value="1"/>
</dbReference>
<dbReference type="PANTHER" id="PTHR46649:SF4">
    <property type="entry name" value="HALOACID DEHALOGENASE-LIKE HYDROLASE (HAD) SUPERFAMILY PROTEIN"/>
    <property type="match status" value="1"/>
</dbReference>
<protein>
    <recommendedName>
        <fullName evidence="3">Haloacid dehalogenase</fullName>
    </recommendedName>
</protein>
<dbReference type="SUPFAM" id="SSF56784">
    <property type="entry name" value="HAD-like"/>
    <property type="match status" value="1"/>
</dbReference>
<evidence type="ECO:0000313" key="2">
    <source>
        <dbReference type="Proteomes" id="UP000076964"/>
    </source>
</evidence>
<dbReference type="NCBIfam" id="TIGR01549">
    <property type="entry name" value="HAD-SF-IA-v1"/>
    <property type="match status" value="1"/>
</dbReference>
<proteinExistence type="predicted"/>
<evidence type="ECO:0000313" key="1">
    <source>
        <dbReference type="EMBL" id="OAG27928.1"/>
    </source>
</evidence>
<dbReference type="InterPro" id="IPR044924">
    <property type="entry name" value="HAD-SF_hydro_IA_REG-2-like_cap"/>
</dbReference>
<dbReference type="OrthoDB" id="9802350at2"/>
<gene>
    <name evidence="1" type="ORF">TH606_04115</name>
</gene>
<dbReference type="RefSeq" id="WP_068541530.1">
    <property type="nucleotide sequence ID" value="NZ_LSFI01000016.1"/>
</dbReference>
<dbReference type="STRING" id="1795632.TH606_04115"/>
<dbReference type="SFLD" id="SFLDG01129">
    <property type="entry name" value="C1.5:_HAD__Beta-PGM__Phosphata"/>
    <property type="match status" value="1"/>
</dbReference>
<name>A0A177E815_9BACT</name>
<dbReference type="PRINTS" id="PR00413">
    <property type="entry name" value="HADHALOGNASE"/>
</dbReference>
<dbReference type="InterPro" id="IPR006439">
    <property type="entry name" value="HAD-SF_hydro_IA"/>
</dbReference>
<dbReference type="Gene3D" id="3.40.50.1000">
    <property type="entry name" value="HAD superfamily/HAD-like"/>
    <property type="match status" value="1"/>
</dbReference>
<dbReference type="InterPro" id="IPR011949">
    <property type="entry name" value="HAD-SF_hydro_IA_REG-2-like"/>
</dbReference>
<dbReference type="EMBL" id="LSFI01000016">
    <property type="protein sequence ID" value="OAG27928.1"/>
    <property type="molecule type" value="Genomic_DNA"/>
</dbReference>
<organism evidence="1 2">
    <name type="scientific">Thermodesulfatator autotrophicus</name>
    <dbReference type="NCBI Taxonomy" id="1795632"/>
    <lineage>
        <taxon>Bacteria</taxon>
        <taxon>Pseudomonadati</taxon>
        <taxon>Thermodesulfobacteriota</taxon>
        <taxon>Thermodesulfobacteria</taxon>
        <taxon>Thermodesulfobacteriales</taxon>
        <taxon>Thermodesulfatatoraceae</taxon>
        <taxon>Thermodesulfatator</taxon>
    </lineage>
</organism>
<dbReference type="Pfam" id="PF00702">
    <property type="entry name" value="Hydrolase"/>
    <property type="match status" value="1"/>
</dbReference>
<dbReference type="InterPro" id="IPR023214">
    <property type="entry name" value="HAD_sf"/>
</dbReference>
<dbReference type="NCBIfam" id="TIGR01509">
    <property type="entry name" value="HAD-SF-IA-v3"/>
    <property type="match status" value="1"/>
</dbReference>
<dbReference type="AlphaFoldDB" id="A0A177E815"/>
<evidence type="ECO:0008006" key="3">
    <source>
        <dbReference type="Google" id="ProtNLM"/>
    </source>
</evidence>